<sequence>MASPLCFFFPLTFSSSVSSQVLSPVLAPPPSSCSGQELGVCFSVPSDQNSPCCSHLAGLTDLEAAHCLCATFVRKLSVPKPDVLIQLILKRCGRQAPPPQLQLLVKPIHRVCSSMLHRFLLPELLICV</sequence>
<keyword evidence="2" id="KW-0732">Signal</keyword>
<dbReference type="Gene3D" id="1.10.110.10">
    <property type="entry name" value="Plant lipid-transfer and hydrophobic proteins"/>
    <property type="match status" value="1"/>
</dbReference>
<comment type="caution">
    <text evidence="4">The sequence shown here is derived from an EMBL/GenBank/DDBJ whole genome shotgun (WGS) entry which is preliminary data.</text>
</comment>
<dbReference type="InterPro" id="IPR036312">
    <property type="entry name" value="Bifun_inhib/LTP/seed_sf"/>
</dbReference>
<evidence type="ECO:0000313" key="5">
    <source>
        <dbReference type="Proteomes" id="UP001396334"/>
    </source>
</evidence>
<dbReference type="SUPFAM" id="SSF47699">
    <property type="entry name" value="Bifunctional inhibitor/lipid-transfer protein/seed storage 2S albumin"/>
    <property type="match status" value="1"/>
</dbReference>
<dbReference type="InterPro" id="IPR027923">
    <property type="entry name" value="Hydrophob_seed_dom"/>
</dbReference>
<evidence type="ECO:0000313" key="4">
    <source>
        <dbReference type="EMBL" id="KAK9018782.1"/>
    </source>
</evidence>
<accession>A0ABR2S0V9</accession>
<feature type="chain" id="PRO_5046420632" description="Hydrophobic seed protein domain-containing protein" evidence="2">
    <location>
        <begin position="20"/>
        <end position="128"/>
    </location>
</feature>
<organism evidence="4 5">
    <name type="scientific">Hibiscus sabdariffa</name>
    <name type="common">roselle</name>
    <dbReference type="NCBI Taxonomy" id="183260"/>
    <lineage>
        <taxon>Eukaryota</taxon>
        <taxon>Viridiplantae</taxon>
        <taxon>Streptophyta</taxon>
        <taxon>Embryophyta</taxon>
        <taxon>Tracheophyta</taxon>
        <taxon>Spermatophyta</taxon>
        <taxon>Magnoliopsida</taxon>
        <taxon>eudicotyledons</taxon>
        <taxon>Gunneridae</taxon>
        <taxon>Pentapetalae</taxon>
        <taxon>rosids</taxon>
        <taxon>malvids</taxon>
        <taxon>Malvales</taxon>
        <taxon>Malvaceae</taxon>
        <taxon>Malvoideae</taxon>
        <taxon>Hibiscus</taxon>
    </lineage>
</organism>
<protein>
    <recommendedName>
        <fullName evidence="3">Hydrophobic seed protein domain-containing protein</fullName>
    </recommendedName>
</protein>
<reference evidence="4 5" key="1">
    <citation type="journal article" date="2024" name="G3 (Bethesda)">
        <title>Genome assembly of Hibiscus sabdariffa L. provides insights into metabolisms of medicinal natural products.</title>
        <authorList>
            <person name="Kim T."/>
        </authorList>
    </citation>
    <scope>NUCLEOTIDE SEQUENCE [LARGE SCALE GENOMIC DNA]</scope>
    <source>
        <strain evidence="4">TK-2024</strain>
        <tissue evidence="4">Old leaves</tissue>
    </source>
</reference>
<evidence type="ECO:0000256" key="1">
    <source>
        <dbReference type="ARBA" id="ARBA00008965"/>
    </source>
</evidence>
<keyword evidence="5" id="KW-1185">Reference proteome</keyword>
<evidence type="ECO:0000256" key="2">
    <source>
        <dbReference type="SAM" id="SignalP"/>
    </source>
</evidence>
<dbReference type="Pfam" id="PF14547">
    <property type="entry name" value="Hydrophob_seed"/>
    <property type="match status" value="1"/>
</dbReference>
<feature type="domain" description="Hydrophobic seed protein" evidence="3">
    <location>
        <begin position="46"/>
        <end position="98"/>
    </location>
</feature>
<dbReference type="Proteomes" id="UP001396334">
    <property type="component" value="Unassembled WGS sequence"/>
</dbReference>
<dbReference type="EMBL" id="JBBPBN010000018">
    <property type="protein sequence ID" value="KAK9018782.1"/>
    <property type="molecule type" value="Genomic_DNA"/>
</dbReference>
<feature type="signal peptide" evidence="2">
    <location>
        <begin position="1"/>
        <end position="19"/>
    </location>
</feature>
<gene>
    <name evidence="4" type="ORF">V6N11_033829</name>
</gene>
<comment type="similarity">
    <text evidence="1">Belongs to the plant LTP family. PEARLI1 subfamily.</text>
</comment>
<proteinExistence type="inferred from homology"/>
<name>A0ABR2S0V9_9ROSI</name>
<evidence type="ECO:0000259" key="3">
    <source>
        <dbReference type="Pfam" id="PF14547"/>
    </source>
</evidence>